<dbReference type="PANTHER" id="PTHR13696:SF99">
    <property type="entry name" value="COBYRINIC ACID AC-DIAMIDE SYNTHASE"/>
    <property type="match status" value="1"/>
</dbReference>
<dbReference type="SUPFAM" id="SSF52540">
    <property type="entry name" value="P-loop containing nucleoside triphosphate hydrolases"/>
    <property type="match status" value="1"/>
</dbReference>
<dbReference type="Proteomes" id="UP000011687">
    <property type="component" value="Unassembled WGS sequence"/>
</dbReference>
<dbReference type="InterPro" id="IPR025669">
    <property type="entry name" value="AAA_dom"/>
</dbReference>
<proteinExistence type="predicted"/>
<dbReference type="CDD" id="cd02042">
    <property type="entry name" value="ParAB_family"/>
    <property type="match status" value="1"/>
</dbReference>
<dbReference type="InterPro" id="IPR027417">
    <property type="entry name" value="P-loop_NTPase"/>
</dbReference>
<name>M0JK67_9EURY</name>
<dbReference type="PANTHER" id="PTHR13696">
    <property type="entry name" value="P-LOOP CONTAINING NUCLEOSIDE TRIPHOSPHATE HYDROLASE"/>
    <property type="match status" value="1"/>
</dbReference>
<protein>
    <submittedName>
        <fullName evidence="2">Cobyrinic acid ac-diamide synthase</fullName>
    </submittedName>
</protein>
<evidence type="ECO:0000313" key="3">
    <source>
        <dbReference type="Proteomes" id="UP000011687"/>
    </source>
</evidence>
<gene>
    <name evidence="2" type="ORF">C435_22079</name>
</gene>
<dbReference type="PATRIC" id="fig|662475.6.peg.4320"/>
<organism evidence="2 3">
    <name type="scientific">Haloarcula marismortui ATCC 33799</name>
    <dbReference type="NCBI Taxonomy" id="662475"/>
    <lineage>
        <taxon>Archaea</taxon>
        <taxon>Methanobacteriati</taxon>
        <taxon>Methanobacteriota</taxon>
        <taxon>Stenosarchaea group</taxon>
        <taxon>Halobacteria</taxon>
        <taxon>Halobacteriales</taxon>
        <taxon>Haloarculaceae</taxon>
        <taxon>Haloarcula</taxon>
    </lineage>
</organism>
<reference evidence="2 3" key="1">
    <citation type="journal article" date="2014" name="PLoS Genet.">
        <title>Phylogenetically driven sequencing of extremely halophilic archaea reveals strategies for static and dynamic osmo-response.</title>
        <authorList>
            <person name="Becker E.A."/>
            <person name="Seitzer P.M."/>
            <person name="Tritt A."/>
            <person name="Larsen D."/>
            <person name="Krusor M."/>
            <person name="Yao A.I."/>
            <person name="Wu D."/>
            <person name="Madern D."/>
            <person name="Eisen J.A."/>
            <person name="Darling A.E."/>
            <person name="Facciotti M.T."/>
        </authorList>
    </citation>
    <scope>NUCLEOTIDE SEQUENCE [LARGE SCALE GENOMIC DNA]</scope>
    <source>
        <strain evidence="2 3">ATCC 33799</strain>
    </source>
</reference>
<dbReference type="EMBL" id="AOLS01000127">
    <property type="protein sequence ID" value="EMA09502.1"/>
    <property type="molecule type" value="Genomic_DNA"/>
</dbReference>
<sequence length="301" mass="33862">MATQQSSQPSSEVKTEQAVSVNILKGGVGKSSLSMNVADRLAARGHDVLYMDLDPNGHVTFGLGYDDVFSDPTHDLGNTVVYDHTDPTEWVYSTDWGWDFIPASVKLEELERTLSSEGDTSLLRDNLTRPLFERGIYDYIIMDGGGEWSMLAKNAYGAAGQTMIPVTPGKETRSGFKRTFQRAIRPLQKRIDFEILAIIPNKIQNRIDYNYPERELLEHLNRSEHFQEYLPQFARISAEEWDKMDANELDERPKPGIRYSGAFESAFGEGKPVGHYDPDADVLDHLDELAAIVERGGIKSE</sequence>
<dbReference type="InterPro" id="IPR050678">
    <property type="entry name" value="DNA_Partitioning_ATPase"/>
</dbReference>
<dbReference type="AlphaFoldDB" id="M0JK67"/>
<dbReference type="RefSeq" id="WP_007190859.1">
    <property type="nucleotide sequence ID" value="NZ_AOLS01000127.1"/>
</dbReference>
<evidence type="ECO:0000259" key="1">
    <source>
        <dbReference type="Pfam" id="PF13614"/>
    </source>
</evidence>
<dbReference type="Pfam" id="PF13614">
    <property type="entry name" value="AAA_31"/>
    <property type="match status" value="1"/>
</dbReference>
<evidence type="ECO:0000313" key="2">
    <source>
        <dbReference type="EMBL" id="EMA09502.1"/>
    </source>
</evidence>
<dbReference type="Gene3D" id="3.40.50.300">
    <property type="entry name" value="P-loop containing nucleotide triphosphate hydrolases"/>
    <property type="match status" value="1"/>
</dbReference>
<keyword evidence="3" id="KW-1185">Reference proteome</keyword>
<feature type="domain" description="AAA" evidence="1">
    <location>
        <begin position="18"/>
        <end position="191"/>
    </location>
</feature>
<accession>M0JK67</accession>
<comment type="caution">
    <text evidence="2">The sequence shown here is derived from an EMBL/GenBank/DDBJ whole genome shotgun (WGS) entry which is preliminary data.</text>
</comment>